<evidence type="ECO:0000256" key="11">
    <source>
        <dbReference type="ARBA" id="ARBA00023133"/>
    </source>
</evidence>
<accession>A0A1A2Z965</accession>
<dbReference type="GO" id="GO:0006783">
    <property type="term" value="P:heme biosynthetic process"/>
    <property type="evidence" value="ECO:0007669"/>
    <property type="project" value="UniProtKB-UniRule"/>
</dbReference>
<dbReference type="GO" id="GO:0004729">
    <property type="term" value="F:oxygen-dependent protoporphyrinogen oxidase activity"/>
    <property type="evidence" value="ECO:0007669"/>
    <property type="project" value="UniProtKB-UniRule"/>
</dbReference>
<comment type="catalytic activity">
    <reaction evidence="1">
        <text>coproporphyrinogen III + 3 O2 = coproporphyrin III + 3 H2O2</text>
        <dbReference type="Rhea" id="RHEA:43436"/>
        <dbReference type="ChEBI" id="CHEBI:15379"/>
        <dbReference type="ChEBI" id="CHEBI:16240"/>
        <dbReference type="ChEBI" id="CHEBI:57309"/>
        <dbReference type="ChEBI" id="CHEBI:131725"/>
        <dbReference type="EC" id="1.3.3.15"/>
    </reaction>
    <physiologicalReaction direction="left-to-right" evidence="1">
        <dbReference type="Rhea" id="RHEA:43437"/>
    </physiologicalReaction>
</comment>
<comment type="function">
    <text evidence="3 12">Involved in coproporphyrin-dependent heme b biosynthesis. Catalyzes the oxidation of coproporphyrinogen III to coproporphyrin III.</text>
</comment>
<evidence type="ECO:0000313" key="14">
    <source>
        <dbReference type="EMBL" id="OBI46765.1"/>
    </source>
</evidence>
<evidence type="ECO:0000256" key="8">
    <source>
        <dbReference type="ARBA" id="ARBA00022630"/>
    </source>
</evidence>
<comment type="cofactor">
    <cofactor evidence="2 12">
        <name>FAD</name>
        <dbReference type="ChEBI" id="CHEBI:57692"/>
    </cofactor>
</comment>
<dbReference type="UniPathway" id="UPA00252"/>
<dbReference type="InterPro" id="IPR050464">
    <property type="entry name" value="Zeta_carotene_desat/Oxidored"/>
</dbReference>
<dbReference type="InterPro" id="IPR002937">
    <property type="entry name" value="Amino_oxidase"/>
</dbReference>
<evidence type="ECO:0000256" key="5">
    <source>
        <dbReference type="ARBA" id="ARBA00008310"/>
    </source>
</evidence>
<keyword evidence="9 12" id="KW-0274">FAD</keyword>
<evidence type="ECO:0000256" key="1">
    <source>
        <dbReference type="ARBA" id="ARBA00001755"/>
    </source>
</evidence>
<evidence type="ECO:0000256" key="2">
    <source>
        <dbReference type="ARBA" id="ARBA00001974"/>
    </source>
</evidence>
<proteinExistence type="inferred from homology"/>
<organism evidence="14 15">
    <name type="scientific">Mycobacterium colombiense</name>
    <dbReference type="NCBI Taxonomy" id="339268"/>
    <lineage>
        <taxon>Bacteria</taxon>
        <taxon>Bacillati</taxon>
        <taxon>Actinomycetota</taxon>
        <taxon>Actinomycetes</taxon>
        <taxon>Mycobacteriales</taxon>
        <taxon>Mycobacteriaceae</taxon>
        <taxon>Mycobacterium</taxon>
        <taxon>Mycobacterium avium complex (MAC)</taxon>
    </lineage>
</organism>
<dbReference type="RefSeq" id="WP_065026819.1">
    <property type="nucleotide sequence ID" value="NZ_LZKI01000006.1"/>
</dbReference>
<evidence type="ECO:0000256" key="10">
    <source>
        <dbReference type="ARBA" id="ARBA00023002"/>
    </source>
</evidence>
<dbReference type="NCBIfam" id="NF008841">
    <property type="entry name" value="PRK11883.1-1"/>
    <property type="match status" value="1"/>
</dbReference>
<dbReference type="Proteomes" id="UP000091846">
    <property type="component" value="Unassembled WGS sequence"/>
</dbReference>
<dbReference type="Gene3D" id="3.50.50.60">
    <property type="entry name" value="FAD/NAD(P)-binding domain"/>
    <property type="match status" value="1"/>
</dbReference>
<protein>
    <recommendedName>
        <fullName evidence="7 12">Coproporphyrinogen III oxidase</fullName>
        <ecNumber evidence="6 12">1.3.3.15</ecNumber>
    </recommendedName>
</protein>
<evidence type="ECO:0000313" key="15">
    <source>
        <dbReference type="Proteomes" id="UP000091846"/>
    </source>
</evidence>
<dbReference type="PANTHER" id="PTHR42923:SF3">
    <property type="entry name" value="PROTOPORPHYRINOGEN OXIDASE"/>
    <property type="match status" value="1"/>
</dbReference>
<dbReference type="Pfam" id="PF01593">
    <property type="entry name" value="Amino_oxidase"/>
    <property type="match status" value="1"/>
</dbReference>
<name>A0A1A2Z965_9MYCO</name>
<comment type="subcellular location">
    <subcellularLocation>
        <location evidence="12">Cytoplasm</location>
    </subcellularLocation>
</comment>
<reference evidence="14 15" key="1">
    <citation type="submission" date="2016-06" db="EMBL/GenBank/DDBJ databases">
        <authorList>
            <person name="Kjaerup R.B."/>
            <person name="Dalgaard T.S."/>
            <person name="Juul-Madsen H.R."/>
        </authorList>
    </citation>
    <scope>NUCLEOTIDE SEQUENCE [LARGE SCALE GENOMIC DNA]</scope>
    <source>
        <strain evidence="14 15">E1334</strain>
    </source>
</reference>
<dbReference type="InterPro" id="IPR036188">
    <property type="entry name" value="FAD/NAD-bd_sf"/>
</dbReference>
<evidence type="ECO:0000256" key="4">
    <source>
        <dbReference type="ARBA" id="ARBA00004744"/>
    </source>
</evidence>
<evidence type="ECO:0000259" key="13">
    <source>
        <dbReference type="Pfam" id="PF01593"/>
    </source>
</evidence>
<evidence type="ECO:0000256" key="12">
    <source>
        <dbReference type="RuleBase" id="RU364052"/>
    </source>
</evidence>
<dbReference type="NCBIfam" id="TIGR00562">
    <property type="entry name" value="proto_IX_ox"/>
    <property type="match status" value="1"/>
</dbReference>
<keyword evidence="12" id="KW-0963">Cytoplasm</keyword>
<feature type="domain" description="Amine oxidase" evidence="13">
    <location>
        <begin position="13"/>
        <end position="446"/>
    </location>
</feature>
<sequence length="458" mass="46978">MTSPAYCVVGGGISGLTAAYRLRMAVGDDAAITLFDPGDRLGGVLRTEVVGGVPMDLGAEAFVLRRPEMPALLDELNLSGRQRVSTGARPLIYSRQELRALPAGTVVGIPSSAASVAGLVDEATMARIEAEPTRPLAWEPGGDPAVADLVGERFGEQVVARSVDPLLSGVYAGSSATIGLRAAAPAVAAALDRGATSLTDAVGRALPPATGAPVFGSLEGGYQVLIDELLARGRPRWVRAAVSRLEPADAGWTVLDATGARWAADAVILAVPAGQCCRLLSEIAPRSVAAAGRIASASSVVMALAVPGDTAFPDCSGVLVATGERLRAKAITLSSRKWGARGDAQLLRLSFGRFGDRVAADTSDGELLTWALGDLATVFGLTVDPVDVRIQRWTDAMPQYGPGHAELVAEVRAGLPPTLAVAGSYLDGIGVPACVGAAGRAAERVIRAIGDLDAQVAR</sequence>
<evidence type="ECO:0000256" key="7">
    <source>
        <dbReference type="ARBA" id="ARBA00019046"/>
    </source>
</evidence>
<dbReference type="Gene3D" id="1.10.3110.10">
    <property type="entry name" value="protoporphyrinogen ix oxidase, domain 3"/>
    <property type="match status" value="1"/>
</dbReference>
<comment type="pathway">
    <text evidence="4 12">Porphyrin-containing compound metabolism; protoheme biosynthesis.</text>
</comment>
<keyword evidence="10 12" id="KW-0560">Oxidoreductase</keyword>
<dbReference type="OrthoDB" id="4496419at2"/>
<comment type="caution">
    <text evidence="14">The sequence shown here is derived from an EMBL/GenBank/DDBJ whole genome shotgun (WGS) entry which is preliminary data.</text>
</comment>
<dbReference type="PANTHER" id="PTHR42923">
    <property type="entry name" value="PROTOPORPHYRINOGEN OXIDASE"/>
    <property type="match status" value="1"/>
</dbReference>
<dbReference type="InterPro" id="IPR004572">
    <property type="entry name" value="Protoporphyrinogen_oxidase"/>
</dbReference>
<dbReference type="SUPFAM" id="SSF54373">
    <property type="entry name" value="FAD-linked reductases, C-terminal domain"/>
    <property type="match status" value="1"/>
</dbReference>
<evidence type="ECO:0000256" key="6">
    <source>
        <dbReference type="ARBA" id="ARBA00012402"/>
    </source>
</evidence>
<dbReference type="SUPFAM" id="SSF51905">
    <property type="entry name" value="FAD/NAD(P)-binding domain"/>
    <property type="match status" value="1"/>
</dbReference>
<evidence type="ECO:0000256" key="9">
    <source>
        <dbReference type="ARBA" id="ARBA00022827"/>
    </source>
</evidence>
<dbReference type="Gene3D" id="3.90.660.20">
    <property type="entry name" value="Protoporphyrinogen oxidase, mitochondrial, domain 2"/>
    <property type="match status" value="1"/>
</dbReference>
<keyword evidence="8 12" id="KW-0285">Flavoprotein</keyword>
<dbReference type="GO" id="GO:0005737">
    <property type="term" value="C:cytoplasm"/>
    <property type="evidence" value="ECO:0007669"/>
    <property type="project" value="UniProtKB-SubCell"/>
</dbReference>
<evidence type="ECO:0000256" key="3">
    <source>
        <dbReference type="ARBA" id="ARBA00002185"/>
    </source>
</evidence>
<dbReference type="AlphaFoldDB" id="A0A1A2Z965"/>
<dbReference type="EC" id="1.3.3.15" evidence="6 12"/>
<comment type="similarity">
    <text evidence="5 12">Belongs to the protoporphyrinogen/coproporphyrinogen oxidase family. Coproporphyrinogen III oxidase subfamily.</text>
</comment>
<dbReference type="EMBL" id="LZKI01000006">
    <property type="protein sequence ID" value="OBI46765.1"/>
    <property type="molecule type" value="Genomic_DNA"/>
</dbReference>
<keyword evidence="11 12" id="KW-0350">Heme biosynthesis</keyword>
<gene>
    <name evidence="14" type="ORF">A5708_12280</name>
</gene>